<evidence type="ECO:0000256" key="6">
    <source>
        <dbReference type="ARBA" id="ARBA00022679"/>
    </source>
</evidence>
<evidence type="ECO:0000256" key="1">
    <source>
        <dbReference type="ARBA" id="ARBA00000085"/>
    </source>
</evidence>
<evidence type="ECO:0000256" key="11">
    <source>
        <dbReference type="ARBA" id="ARBA00023136"/>
    </source>
</evidence>
<evidence type="ECO:0000256" key="8">
    <source>
        <dbReference type="ARBA" id="ARBA00022777"/>
    </source>
</evidence>
<comment type="caution">
    <text evidence="15">The sequence shown here is derived from an EMBL/GenBank/DDBJ whole genome shotgun (WGS) entry which is preliminary data.</text>
</comment>
<dbReference type="InterPro" id="IPR036097">
    <property type="entry name" value="HisK_dim/P_sf"/>
</dbReference>
<dbReference type="InterPro" id="IPR050351">
    <property type="entry name" value="BphY/WalK/GraS-like"/>
</dbReference>
<dbReference type="InterPro" id="IPR003661">
    <property type="entry name" value="HisK_dim/P_dom"/>
</dbReference>
<dbReference type="SMART" id="SM00304">
    <property type="entry name" value="HAMP"/>
    <property type="match status" value="1"/>
</dbReference>
<protein>
    <recommendedName>
        <fullName evidence="3">histidine kinase</fullName>
        <ecNumber evidence="3">2.7.13.3</ecNumber>
    </recommendedName>
</protein>
<gene>
    <name evidence="15" type="ORF">GT019_09870</name>
</gene>
<keyword evidence="6" id="KW-0808">Transferase</keyword>
<evidence type="ECO:0000256" key="4">
    <source>
        <dbReference type="ARBA" id="ARBA00022475"/>
    </source>
</evidence>
<organism evidence="15 16">
    <name type="scientific">Paenibacillus glycinis</name>
    <dbReference type="NCBI Taxonomy" id="2697035"/>
    <lineage>
        <taxon>Bacteria</taxon>
        <taxon>Bacillati</taxon>
        <taxon>Bacillota</taxon>
        <taxon>Bacilli</taxon>
        <taxon>Bacillales</taxon>
        <taxon>Paenibacillaceae</taxon>
        <taxon>Paenibacillus</taxon>
    </lineage>
</organism>
<dbReference type="CDD" id="cd00082">
    <property type="entry name" value="HisKA"/>
    <property type="match status" value="1"/>
</dbReference>
<keyword evidence="10" id="KW-0902">Two-component regulatory system</keyword>
<dbReference type="SMART" id="SM00387">
    <property type="entry name" value="HATPase_c"/>
    <property type="match status" value="1"/>
</dbReference>
<feature type="domain" description="HAMP" evidence="14">
    <location>
        <begin position="57"/>
        <end position="109"/>
    </location>
</feature>
<dbReference type="Gene3D" id="1.10.287.130">
    <property type="match status" value="1"/>
</dbReference>
<dbReference type="InterPro" id="IPR003660">
    <property type="entry name" value="HAMP_dom"/>
</dbReference>
<keyword evidence="9" id="KW-0067">ATP-binding</keyword>
<evidence type="ECO:0000256" key="5">
    <source>
        <dbReference type="ARBA" id="ARBA00022553"/>
    </source>
</evidence>
<dbReference type="SMART" id="SM00388">
    <property type="entry name" value="HisKA"/>
    <property type="match status" value="1"/>
</dbReference>
<evidence type="ECO:0000256" key="10">
    <source>
        <dbReference type="ARBA" id="ARBA00023012"/>
    </source>
</evidence>
<comment type="subcellular location">
    <subcellularLocation>
        <location evidence="2">Cell membrane</location>
        <topology evidence="2">Multi-pass membrane protein</topology>
    </subcellularLocation>
</comment>
<keyword evidence="11 12" id="KW-0472">Membrane</keyword>
<dbReference type="SUPFAM" id="SSF47384">
    <property type="entry name" value="Homodimeric domain of signal transducing histidine kinase"/>
    <property type="match status" value="1"/>
</dbReference>
<dbReference type="PRINTS" id="PR00344">
    <property type="entry name" value="BCTRLSENSOR"/>
</dbReference>
<name>A0ABW9XNH5_9BACL</name>
<evidence type="ECO:0000256" key="7">
    <source>
        <dbReference type="ARBA" id="ARBA00022741"/>
    </source>
</evidence>
<dbReference type="Gene3D" id="3.30.565.10">
    <property type="entry name" value="Histidine kinase-like ATPase, C-terminal domain"/>
    <property type="match status" value="1"/>
</dbReference>
<keyword evidence="4" id="KW-1003">Cell membrane</keyword>
<evidence type="ECO:0000313" key="16">
    <source>
        <dbReference type="Proteomes" id="UP000665561"/>
    </source>
</evidence>
<feature type="domain" description="Histidine kinase" evidence="13">
    <location>
        <begin position="124"/>
        <end position="348"/>
    </location>
</feature>
<evidence type="ECO:0000259" key="13">
    <source>
        <dbReference type="PROSITE" id="PS50109"/>
    </source>
</evidence>
<dbReference type="Proteomes" id="UP000665561">
    <property type="component" value="Unassembled WGS sequence"/>
</dbReference>
<feature type="transmembrane region" description="Helical" evidence="12">
    <location>
        <begin position="32"/>
        <end position="55"/>
    </location>
</feature>
<dbReference type="Pfam" id="PF00672">
    <property type="entry name" value="HAMP"/>
    <property type="match status" value="1"/>
</dbReference>
<keyword evidence="12" id="KW-1133">Transmembrane helix</keyword>
<dbReference type="Pfam" id="PF00512">
    <property type="entry name" value="HisKA"/>
    <property type="match status" value="1"/>
</dbReference>
<keyword evidence="12" id="KW-0812">Transmembrane</keyword>
<dbReference type="SUPFAM" id="SSF55874">
    <property type="entry name" value="ATPase domain of HSP90 chaperone/DNA topoisomerase II/histidine kinase"/>
    <property type="match status" value="1"/>
</dbReference>
<comment type="catalytic activity">
    <reaction evidence="1">
        <text>ATP + protein L-histidine = ADP + protein N-phospho-L-histidine.</text>
        <dbReference type="EC" id="2.7.13.3"/>
    </reaction>
</comment>
<dbReference type="InterPro" id="IPR003594">
    <property type="entry name" value="HATPase_dom"/>
</dbReference>
<evidence type="ECO:0000313" key="15">
    <source>
        <dbReference type="EMBL" id="NBD24181.1"/>
    </source>
</evidence>
<dbReference type="PROSITE" id="PS50109">
    <property type="entry name" value="HIS_KIN"/>
    <property type="match status" value="1"/>
</dbReference>
<dbReference type="InterPro" id="IPR004358">
    <property type="entry name" value="Sig_transdc_His_kin-like_C"/>
</dbReference>
<evidence type="ECO:0000259" key="14">
    <source>
        <dbReference type="PROSITE" id="PS50885"/>
    </source>
</evidence>
<dbReference type="Gene3D" id="6.10.340.10">
    <property type="match status" value="1"/>
</dbReference>
<dbReference type="InterPro" id="IPR036890">
    <property type="entry name" value="HATPase_C_sf"/>
</dbReference>
<evidence type="ECO:0000256" key="2">
    <source>
        <dbReference type="ARBA" id="ARBA00004651"/>
    </source>
</evidence>
<evidence type="ECO:0000256" key="3">
    <source>
        <dbReference type="ARBA" id="ARBA00012438"/>
    </source>
</evidence>
<sequence length="360" mass="39779">MDSIAYTAPDGSAGTLIIASDMEPVARFFRKFVPAVLLALLGALTLTNGVLTYLVSRSIVKPLYALKAAAGQIRVGELDRPVRLRRQDEIGQLGSAFEEMRVRLKDSIDAGLQLERNRKEMLASISHDLKTPITAIQGCAECLRDGIADTEEQRQKYVTMILGKTAGMNRMIEDLLLYSTLDIGRLPFRFERLDIAAYMREAVEELRLDPRMNGVRLDYDNAAARPLYVQADREKLHRAVLNVVDNSLKHMEREPRMLRFELLAPDTGSTGSIALRITDNGSGIPEDALPHVFDRFFRAEPARRSDDGSSGLGLAIVKQIVEEHGGTVQALRAPVQGTSIVIRLPAGDEEAANEQRGGRS</sequence>
<dbReference type="EMBL" id="JAAAMV010000005">
    <property type="protein sequence ID" value="NBD24181.1"/>
    <property type="molecule type" value="Genomic_DNA"/>
</dbReference>
<keyword evidence="16" id="KW-1185">Reference proteome</keyword>
<evidence type="ECO:0000256" key="9">
    <source>
        <dbReference type="ARBA" id="ARBA00022840"/>
    </source>
</evidence>
<dbReference type="EC" id="2.7.13.3" evidence="3"/>
<dbReference type="Pfam" id="PF02518">
    <property type="entry name" value="HATPase_c"/>
    <property type="match status" value="1"/>
</dbReference>
<accession>A0ABW9XNH5</accession>
<keyword evidence="5" id="KW-0597">Phosphoprotein</keyword>
<dbReference type="CDD" id="cd06225">
    <property type="entry name" value="HAMP"/>
    <property type="match status" value="1"/>
</dbReference>
<dbReference type="CDD" id="cd00075">
    <property type="entry name" value="HATPase"/>
    <property type="match status" value="1"/>
</dbReference>
<keyword evidence="7" id="KW-0547">Nucleotide-binding</keyword>
<keyword evidence="8" id="KW-0418">Kinase</keyword>
<evidence type="ECO:0000256" key="12">
    <source>
        <dbReference type="SAM" id="Phobius"/>
    </source>
</evidence>
<proteinExistence type="predicted"/>
<dbReference type="PANTHER" id="PTHR42878">
    <property type="entry name" value="TWO-COMPONENT HISTIDINE KINASE"/>
    <property type="match status" value="1"/>
</dbReference>
<dbReference type="PROSITE" id="PS50885">
    <property type="entry name" value="HAMP"/>
    <property type="match status" value="1"/>
</dbReference>
<dbReference type="InterPro" id="IPR005467">
    <property type="entry name" value="His_kinase_dom"/>
</dbReference>
<dbReference type="PANTHER" id="PTHR42878:SF12">
    <property type="entry name" value="SENSOR HISTIDINE KINASE YCBM"/>
    <property type="match status" value="1"/>
</dbReference>
<dbReference type="SUPFAM" id="SSF158472">
    <property type="entry name" value="HAMP domain-like"/>
    <property type="match status" value="1"/>
</dbReference>
<reference evidence="15 16" key="1">
    <citation type="submission" date="2020-01" db="EMBL/GenBank/DDBJ databases">
        <title>Paenibacillus soybeanensis sp. nov. isolated from the nodules of soybean (Glycine max(L.) Merr).</title>
        <authorList>
            <person name="Wang H."/>
        </authorList>
    </citation>
    <scope>NUCLEOTIDE SEQUENCE [LARGE SCALE GENOMIC DNA]</scope>
    <source>
        <strain evidence="15 16">T1</strain>
    </source>
</reference>